<gene>
    <name evidence="1" type="ORF">FXV77_21795</name>
</gene>
<keyword evidence="2" id="KW-1185">Reference proteome</keyword>
<comment type="caution">
    <text evidence="1">The sequence shown here is derived from an EMBL/GenBank/DDBJ whole genome shotgun (WGS) entry which is preliminary data.</text>
</comment>
<dbReference type="EMBL" id="VTAV01000036">
    <property type="protein sequence ID" value="TYR30791.1"/>
    <property type="molecule type" value="Genomic_DNA"/>
</dbReference>
<evidence type="ECO:0000313" key="2">
    <source>
        <dbReference type="Proteomes" id="UP000322362"/>
    </source>
</evidence>
<proteinExistence type="predicted"/>
<reference evidence="1 2" key="1">
    <citation type="submission" date="2019-08" db="EMBL/GenBank/DDBJ databases">
        <title>Phlebobacter frassis gen. nov. sp. nov., a new member of family Sphingobacteriaceae isolated from sand fly rearing media.</title>
        <authorList>
            <person name="Kakumanu M.L."/>
            <person name="Marayati B.F."/>
            <person name="Wada-Katsumata A."/>
            <person name="Wasserberg G."/>
            <person name="Schal C."/>
            <person name="Apperson C.S."/>
            <person name="Ponnusamy L."/>
        </authorList>
    </citation>
    <scope>NUCLEOTIDE SEQUENCE [LARGE SCALE GENOMIC DNA]</scope>
    <source>
        <strain evidence="1 2">SSI9</strain>
    </source>
</reference>
<protein>
    <submittedName>
        <fullName evidence="1">Uncharacterized protein</fullName>
    </submittedName>
</protein>
<dbReference type="RefSeq" id="WP_148921359.1">
    <property type="nucleotide sequence ID" value="NZ_VTAV01000036.1"/>
</dbReference>
<dbReference type="Proteomes" id="UP000322362">
    <property type="component" value="Unassembled WGS sequence"/>
</dbReference>
<sequence length="266" mass="31116">MKYVIFFLAFITFIPDLYPQNKQILKREGKFANENFKAIFESYPDVVRVDVEYINGIPHYLDLYKKPSGNNNNQLESYLVQYMDLKFEGDIHYFYQEYKLDLPVFSRDKLEFFEKLKSYNADYKVVSTIYKDSIHYKFFQSCSDGNIIFDRKKHIIFGEGDSIIREIEEYCEKTFKNNDLNINLFFQGIIEKTGSLTDVQAVRATRTAVEQTILKKLQQSGHFWRPAIQGGRPVRSALKFFVTLKEGSCQITTAGGTYTPIAKTKY</sequence>
<dbReference type="AlphaFoldDB" id="A0A5D4GPL6"/>
<evidence type="ECO:0000313" key="1">
    <source>
        <dbReference type="EMBL" id="TYR30791.1"/>
    </source>
</evidence>
<accession>A0A5D4GPL6</accession>
<organism evidence="1 2">
    <name type="scientific">Sphingobacterium phlebotomi</name>
    <dbReference type="NCBI Taxonomy" id="2605433"/>
    <lineage>
        <taxon>Bacteria</taxon>
        <taxon>Pseudomonadati</taxon>
        <taxon>Bacteroidota</taxon>
        <taxon>Sphingobacteriia</taxon>
        <taxon>Sphingobacteriales</taxon>
        <taxon>Sphingobacteriaceae</taxon>
        <taxon>Sphingobacterium</taxon>
    </lineage>
</organism>
<name>A0A5D4GPL6_9SPHI</name>